<dbReference type="GO" id="GO:0005789">
    <property type="term" value="C:endoplasmic reticulum membrane"/>
    <property type="evidence" value="ECO:0007669"/>
    <property type="project" value="UniProtKB-SubCell"/>
</dbReference>
<comment type="subcellular location">
    <subcellularLocation>
        <location evidence="2">Endoplasmic reticulum membrane</location>
        <topology evidence="2">Single-pass membrane protein</topology>
    </subcellularLocation>
</comment>
<dbReference type="GO" id="GO:0046513">
    <property type="term" value="P:ceramide biosynthetic process"/>
    <property type="evidence" value="ECO:0007669"/>
    <property type="project" value="TreeGrafter"/>
</dbReference>
<comment type="pathway">
    <text evidence="3">Lipid metabolism; sphingolipid metabolism.</text>
</comment>
<dbReference type="InterPro" id="IPR015424">
    <property type="entry name" value="PyrdxlP-dep_Trfase"/>
</dbReference>
<evidence type="ECO:0000256" key="13">
    <source>
        <dbReference type="ARBA" id="ARBA00023098"/>
    </source>
</evidence>
<dbReference type="EMBL" id="PJQM01000050">
    <property type="protein sequence ID" value="RCI06982.1"/>
    <property type="molecule type" value="Genomic_DNA"/>
</dbReference>
<dbReference type="GO" id="GO:0030170">
    <property type="term" value="F:pyridoxal phosphate binding"/>
    <property type="evidence" value="ECO:0007669"/>
    <property type="project" value="InterPro"/>
</dbReference>
<keyword evidence="15" id="KW-0012">Acyltransferase</keyword>
<protein>
    <recommendedName>
        <fullName evidence="6">serine C-palmitoyltransferase</fullName>
        <ecNumber evidence="6">2.3.1.50</ecNumber>
    </recommendedName>
</protein>
<evidence type="ECO:0000256" key="16">
    <source>
        <dbReference type="ARBA" id="ARBA00048528"/>
    </source>
</evidence>
<evidence type="ECO:0000256" key="9">
    <source>
        <dbReference type="ARBA" id="ARBA00022824"/>
    </source>
</evidence>
<keyword evidence="8 18" id="KW-0812">Transmembrane</keyword>
<dbReference type="InterPro" id="IPR015422">
    <property type="entry name" value="PyrdxlP-dep_Trfase_small"/>
</dbReference>
<sequence length="585" mass="65302">MPAQQLPTIPPILEEQQEIPTIQIDGIQPSTRKRAFSFSNLVNRTRRAYSVSSTYPAKPPPTLLALPVPKTSHDLLADLDHPKALNLTAAQRRNSIAAAQRKYEDFEQKIEAAPLFVLVSTYLNYLVLILFGHLRDILGKVFKRKEYAHLRTNEGYAPLVSDFDSFYTRRMYIRIRDCWNRPTTGVPSRTVTILERESNDFNLTFRLTGKKQEVINFSSYNYLGFAQNQGICADQVEDCVGEYGITSASTRMELGTLDIHRQLEKKVAQFVGKEDSIVVSMGFATNSTTIPCLVNKGCLVISDELNHSSIIFGVRLSGASVRVFKHNNMIDLKNLLREVISQGQPRTHRPWKKIVVIVEGLYSMEGSIVNLPELIKLKQQYKFYLYVDEAHSIGALGENGGGVCDFYGISPKHVDILMGTFTKSFGAAGGYIAGDKAVMDHLRLKNHAFLYAEAMSPPVIQQVSSSMGVIMGEDGTDDGVQRIQNLADNSRYFSNALRKMGFIVYGDEGSPVIPLLLFNPAKISAFSREMLKRGIAIVVVGYPATPIISSRARFCISSAHTREDLDKALEQISQVGDILMLKFKK</sequence>
<keyword evidence="7 20" id="KW-0808">Transferase</keyword>
<keyword evidence="21" id="KW-1185">Reference proteome</keyword>
<keyword evidence="11" id="KW-0746">Sphingolipid metabolism</keyword>
<dbReference type="InterPro" id="IPR050087">
    <property type="entry name" value="AON_synthase_class-II"/>
</dbReference>
<comment type="similarity">
    <text evidence="5 17">Belongs to the class-II pyridoxal-phosphate-dependent aminotransferase family.</text>
</comment>
<evidence type="ECO:0000256" key="4">
    <source>
        <dbReference type="ARBA" id="ARBA00004991"/>
    </source>
</evidence>
<evidence type="ECO:0000256" key="14">
    <source>
        <dbReference type="ARBA" id="ARBA00023136"/>
    </source>
</evidence>
<accession>A0A367KYL5</accession>
<dbReference type="SUPFAM" id="SSF53383">
    <property type="entry name" value="PLP-dependent transferases"/>
    <property type="match status" value="1"/>
</dbReference>
<evidence type="ECO:0000256" key="6">
    <source>
        <dbReference type="ARBA" id="ARBA00013220"/>
    </source>
</evidence>
<evidence type="ECO:0000256" key="2">
    <source>
        <dbReference type="ARBA" id="ARBA00004389"/>
    </source>
</evidence>
<dbReference type="AlphaFoldDB" id="A0A367KYL5"/>
<evidence type="ECO:0000259" key="19">
    <source>
        <dbReference type="Pfam" id="PF00155"/>
    </source>
</evidence>
<dbReference type="Proteomes" id="UP000253551">
    <property type="component" value="Unassembled WGS sequence"/>
</dbReference>
<comment type="catalytic activity">
    <reaction evidence="16">
        <text>L-serine + hexadecanoyl-CoA + H(+) = 3-oxosphinganine + CO2 + CoA</text>
        <dbReference type="Rhea" id="RHEA:14761"/>
        <dbReference type="ChEBI" id="CHEBI:15378"/>
        <dbReference type="ChEBI" id="CHEBI:16526"/>
        <dbReference type="ChEBI" id="CHEBI:33384"/>
        <dbReference type="ChEBI" id="CHEBI:57287"/>
        <dbReference type="ChEBI" id="CHEBI:57379"/>
        <dbReference type="ChEBI" id="CHEBI:58299"/>
        <dbReference type="EC" id="2.3.1.50"/>
    </reaction>
</comment>
<feature type="domain" description="Aminotransferase class I/classII large" evidence="19">
    <location>
        <begin position="213"/>
        <end position="572"/>
    </location>
</feature>
<evidence type="ECO:0000256" key="3">
    <source>
        <dbReference type="ARBA" id="ARBA00004760"/>
    </source>
</evidence>
<dbReference type="FunFam" id="3.40.640.10:FF:000047">
    <property type="entry name" value="serine palmitoyltransferase 2 isoform X1"/>
    <property type="match status" value="1"/>
</dbReference>
<keyword evidence="10 17" id="KW-0663">Pyridoxal phosphate</keyword>
<evidence type="ECO:0000256" key="8">
    <source>
        <dbReference type="ARBA" id="ARBA00022692"/>
    </source>
</evidence>
<comment type="caution">
    <text evidence="20">The sequence shown here is derived from an EMBL/GenBank/DDBJ whole genome shotgun (WGS) entry which is preliminary data.</text>
</comment>
<evidence type="ECO:0000256" key="1">
    <source>
        <dbReference type="ARBA" id="ARBA00001933"/>
    </source>
</evidence>
<dbReference type="Gene3D" id="3.90.1150.10">
    <property type="entry name" value="Aspartate Aminotransferase, domain 1"/>
    <property type="match status" value="1"/>
</dbReference>
<comment type="cofactor">
    <cofactor evidence="1 17">
        <name>pyridoxal 5'-phosphate</name>
        <dbReference type="ChEBI" id="CHEBI:597326"/>
    </cofactor>
</comment>
<dbReference type="InterPro" id="IPR004839">
    <property type="entry name" value="Aminotransferase_I/II_large"/>
</dbReference>
<evidence type="ECO:0000256" key="10">
    <source>
        <dbReference type="ARBA" id="ARBA00022898"/>
    </source>
</evidence>
<keyword evidence="14 18" id="KW-0472">Membrane</keyword>
<reference evidence="20 21" key="1">
    <citation type="journal article" date="2018" name="G3 (Bethesda)">
        <title>Phylogenetic and Phylogenomic Definition of Rhizopus Species.</title>
        <authorList>
            <person name="Gryganskyi A.P."/>
            <person name="Golan J."/>
            <person name="Dolatabadi S."/>
            <person name="Mondo S."/>
            <person name="Robb S."/>
            <person name="Idnurm A."/>
            <person name="Muszewska A."/>
            <person name="Steczkiewicz K."/>
            <person name="Masonjones S."/>
            <person name="Liao H.L."/>
            <person name="Gajdeczka M.T."/>
            <person name="Anike F."/>
            <person name="Vuek A."/>
            <person name="Anishchenko I.M."/>
            <person name="Voigt K."/>
            <person name="de Hoog G.S."/>
            <person name="Smith M.E."/>
            <person name="Heitman J."/>
            <person name="Vilgalys R."/>
            <person name="Stajich J.E."/>
        </authorList>
    </citation>
    <scope>NUCLEOTIDE SEQUENCE [LARGE SCALE GENOMIC DNA]</scope>
    <source>
        <strain evidence="20 21">LSU 92-RS-03</strain>
    </source>
</reference>
<dbReference type="PANTHER" id="PTHR13693">
    <property type="entry name" value="CLASS II AMINOTRANSFERASE/8-AMINO-7-OXONONANOATE SYNTHASE"/>
    <property type="match status" value="1"/>
</dbReference>
<gene>
    <name evidence="20" type="primary">LCB2_3</name>
    <name evidence="20" type="ORF">CU098_012735</name>
</gene>
<evidence type="ECO:0000256" key="17">
    <source>
        <dbReference type="RuleBase" id="RU003693"/>
    </source>
</evidence>
<evidence type="ECO:0000256" key="15">
    <source>
        <dbReference type="ARBA" id="ARBA00023315"/>
    </source>
</evidence>
<dbReference type="EC" id="2.3.1.50" evidence="6"/>
<dbReference type="Pfam" id="PF00155">
    <property type="entry name" value="Aminotran_1_2"/>
    <property type="match status" value="1"/>
</dbReference>
<dbReference type="FunFam" id="3.90.1150.10:FF:000004">
    <property type="entry name" value="2-amino-3-ketobutyrate coenzyme A ligase"/>
    <property type="match status" value="1"/>
</dbReference>
<evidence type="ECO:0000313" key="21">
    <source>
        <dbReference type="Proteomes" id="UP000253551"/>
    </source>
</evidence>
<dbReference type="InterPro" id="IPR015421">
    <property type="entry name" value="PyrdxlP-dep_Trfase_major"/>
</dbReference>
<feature type="transmembrane region" description="Helical" evidence="18">
    <location>
        <begin position="112"/>
        <end position="134"/>
    </location>
</feature>
<dbReference type="GO" id="GO:0004758">
    <property type="term" value="F:serine C-palmitoyltransferase activity"/>
    <property type="evidence" value="ECO:0007669"/>
    <property type="project" value="UniProtKB-EC"/>
</dbReference>
<dbReference type="OrthoDB" id="65434at2759"/>
<keyword evidence="12 18" id="KW-1133">Transmembrane helix</keyword>
<dbReference type="Gene3D" id="3.40.640.10">
    <property type="entry name" value="Type I PLP-dependent aspartate aminotransferase-like (Major domain)"/>
    <property type="match status" value="1"/>
</dbReference>
<dbReference type="CDD" id="cd06454">
    <property type="entry name" value="KBL_like"/>
    <property type="match status" value="1"/>
</dbReference>
<name>A0A367KYL5_RHIST</name>
<evidence type="ECO:0000256" key="5">
    <source>
        <dbReference type="ARBA" id="ARBA00008392"/>
    </source>
</evidence>
<keyword evidence="9" id="KW-0256">Endoplasmic reticulum</keyword>
<dbReference type="GO" id="GO:0017059">
    <property type="term" value="C:serine palmitoyltransferase complex"/>
    <property type="evidence" value="ECO:0007669"/>
    <property type="project" value="TreeGrafter"/>
</dbReference>
<evidence type="ECO:0000256" key="7">
    <source>
        <dbReference type="ARBA" id="ARBA00022679"/>
    </source>
</evidence>
<dbReference type="InterPro" id="IPR001917">
    <property type="entry name" value="Aminotrans_II_pyridoxalP_BS"/>
</dbReference>
<keyword evidence="13" id="KW-0443">Lipid metabolism</keyword>
<evidence type="ECO:0000313" key="20">
    <source>
        <dbReference type="EMBL" id="RCI06982.1"/>
    </source>
</evidence>
<dbReference type="PROSITE" id="PS00599">
    <property type="entry name" value="AA_TRANSFER_CLASS_2"/>
    <property type="match status" value="1"/>
</dbReference>
<dbReference type="GO" id="GO:0046512">
    <property type="term" value="P:sphingosine biosynthetic process"/>
    <property type="evidence" value="ECO:0007669"/>
    <property type="project" value="TreeGrafter"/>
</dbReference>
<evidence type="ECO:0000256" key="12">
    <source>
        <dbReference type="ARBA" id="ARBA00022989"/>
    </source>
</evidence>
<dbReference type="PANTHER" id="PTHR13693:SF3">
    <property type="entry name" value="LD36009P"/>
    <property type="match status" value="1"/>
</dbReference>
<organism evidence="20 21">
    <name type="scientific">Rhizopus stolonifer</name>
    <name type="common">Rhizopus nigricans</name>
    <dbReference type="NCBI Taxonomy" id="4846"/>
    <lineage>
        <taxon>Eukaryota</taxon>
        <taxon>Fungi</taxon>
        <taxon>Fungi incertae sedis</taxon>
        <taxon>Mucoromycota</taxon>
        <taxon>Mucoromycotina</taxon>
        <taxon>Mucoromycetes</taxon>
        <taxon>Mucorales</taxon>
        <taxon>Mucorineae</taxon>
        <taxon>Rhizopodaceae</taxon>
        <taxon>Rhizopus</taxon>
    </lineage>
</organism>
<dbReference type="STRING" id="4846.A0A367KYL5"/>
<evidence type="ECO:0000256" key="18">
    <source>
        <dbReference type="SAM" id="Phobius"/>
    </source>
</evidence>
<comment type="pathway">
    <text evidence="4">Sphingolipid metabolism.</text>
</comment>
<proteinExistence type="inferred from homology"/>
<evidence type="ECO:0000256" key="11">
    <source>
        <dbReference type="ARBA" id="ARBA00022919"/>
    </source>
</evidence>